<sequence>MSAIENVAVINQSAVTSSSGSSAVVTTASSAPPIITVQFADGTQGRYAIKQAAGPFTVGQPVSLIPDGNGFTIMSP</sequence>
<organism evidence="1 2">
    <name type="scientific">Noviherbaspirillum cavernae</name>
    <dbReference type="NCBI Taxonomy" id="2320862"/>
    <lineage>
        <taxon>Bacteria</taxon>
        <taxon>Pseudomonadati</taxon>
        <taxon>Pseudomonadota</taxon>
        <taxon>Betaproteobacteria</taxon>
        <taxon>Burkholderiales</taxon>
        <taxon>Oxalobacteraceae</taxon>
        <taxon>Noviherbaspirillum</taxon>
    </lineage>
</organism>
<dbReference type="Proteomes" id="UP000285190">
    <property type="component" value="Unassembled WGS sequence"/>
</dbReference>
<name>A0A418WVB0_9BURK</name>
<dbReference type="EMBL" id="QYUN01000003">
    <property type="protein sequence ID" value="RJF96501.1"/>
    <property type="molecule type" value="Genomic_DNA"/>
</dbReference>
<proteinExistence type="predicted"/>
<keyword evidence="2" id="KW-1185">Reference proteome</keyword>
<gene>
    <name evidence="1" type="ORF">D3870_18785</name>
</gene>
<evidence type="ECO:0000313" key="2">
    <source>
        <dbReference type="Proteomes" id="UP000285190"/>
    </source>
</evidence>
<dbReference type="AlphaFoldDB" id="A0A418WVB0"/>
<accession>A0A418WVB0</accession>
<comment type="caution">
    <text evidence="1">The sequence shown here is derived from an EMBL/GenBank/DDBJ whole genome shotgun (WGS) entry which is preliminary data.</text>
</comment>
<evidence type="ECO:0000313" key="1">
    <source>
        <dbReference type="EMBL" id="RJF96501.1"/>
    </source>
</evidence>
<reference evidence="1 2" key="1">
    <citation type="submission" date="2018-09" db="EMBL/GenBank/DDBJ databases">
        <authorList>
            <person name="Zhu H."/>
        </authorList>
    </citation>
    <scope>NUCLEOTIDE SEQUENCE [LARGE SCALE GENOMIC DNA]</scope>
    <source>
        <strain evidence="1 2">K2R10-39</strain>
    </source>
</reference>
<protein>
    <submittedName>
        <fullName evidence="1">Uncharacterized protein</fullName>
    </submittedName>
</protein>